<dbReference type="SUPFAM" id="SSF51735">
    <property type="entry name" value="NAD(P)-binding Rossmann-fold domains"/>
    <property type="match status" value="1"/>
</dbReference>
<keyword evidence="5" id="KW-0057">Aromatic amino acid biosynthesis</keyword>
<dbReference type="EnsemblBacteria" id="ABR75839">
    <property type="protein sequence ID" value="ABR75839"/>
    <property type="gene ID" value="KPN_00387"/>
</dbReference>
<dbReference type="InterPro" id="IPR046346">
    <property type="entry name" value="Aminoacid_DH-like_N_sf"/>
</dbReference>
<dbReference type="GO" id="GO:0005829">
    <property type="term" value="C:cytosol"/>
    <property type="evidence" value="ECO:0007669"/>
    <property type="project" value="TreeGrafter"/>
</dbReference>
<keyword evidence="2" id="KW-0028">Amino-acid biosynthesis</keyword>
<evidence type="ECO:0000256" key="1">
    <source>
        <dbReference type="ARBA" id="ARBA00004871"/>
    </source>
</evidence>
<evidence type="ECO:0000256" key="4">
    <source>
        <dbReference type="ARBA" id="ARBA00023002"/>
    </source>
</evidence>
<dbReference type="GO" id="GO:0008652">
    <property type="term" value="P:amino acid biosynthetic process"/>
    <property type="evidence" value="ECO:0007669"/>
    <property type="project" value="UniProtKB-KW"/>
</dbReference>
<evidence type="ECO:0000313" key="8">
    <source>
        <dbReference type="Proteomes" id="UP000000265"/>
    </source>
</evidence>
<evidence type="ECO:0000259" key="6">
    <source>
        <dbReference type="Pfam" id="PF08501"/>
    </source>
</evidence>
<protein>
    <submittedName>
        <fullName evidence="7">Shikimate/quinate 5-dehydrogenase</fullName>
    </submittedName>
</protein>
<dbReference type="GO" id="GO:0009073">
    <property type="term" value="P:aromatic amino acid family biosynthetic process"/>
    <property type="evidence" value="ECO:0007669"/>
    <property type="project" value="UniProtKB-KW"/>
</dbReference>
<reference evidence="7 8" key="1">
    <citation type="journal article" date="2001" name="Nature">
        <title>Complete genome sequence of Salmonella enterica serovar Typhimurium LT2.</title>
        <authorList>
            <person name="McClelland M."/>
            <person name="Sanderson K.E."/>
            <person name="Spieth J."/>
            <person name="Clifton S.W."/>
            <person name="Latreille P."/>
            <person name="Courtney L."/>
            <person name="Porwollik S."/>
            <person name="Ali J."/>
            <person name="Dante M."/>
            <person name="Du F."/>
            <person name="Hou S."/>
            <person name="Layman D."/>
            <person name="Leonard S."/>
            <person name="Nguyen C."/>
            <person name="Scott K."/>
            <person name="Holmes A."/>
            <person name="Grewal N."/>
            <person name="Mulvaney E."/>
            <person name="Ryan E."/>
            <person name="Sun H."/>
            <person name="Florea L."/>
            <person name="Miller W."/>
            <person name="Stoneking T."/>
            <person name="Nhan M."/>
            <person name="Waterston R."/>
            <person name="Wilson R.K."/>
        </authorList>
    </citation>
    <scope>NUCLEOTIDE SEQUENCE [LARGE SCALE GENOMIC DNA]</scope>
    <source>
        <strain evidence="8">ATCC 700721 / MGH 78578</strain>
    </source>
</reference>
<accession>A6T5G8</accession>
<dbReference type="GO" id="GO:0009423">
    <property type="term" value="P:chorismate biosynthetic process"/>
    <property type="evidence" value="ECO:0007669"/>
    <property type="project" value="TreeGrafter"/>
</dbReference>
<evidence type="ECO:0000256" key="5">
    <source>
        <dbReference type="ARBA" id="ARBA00023141"/>
    </source>
</evidence>
<name>A6T5G8_KLEP7</name>
<sequence length="277" mass="29297">MRFEMVSGTTQVVAVIGHPIAQVKSPDNFNRYFAEQHMDSIMIPVDIVPDAVAAYLNALRGWQNMTGVLVTVPHKQRAAALVDDLTPRARRLNAVNVIRKLADGRLQGDMLDGVGFQLAAEAQGFQPAGKQAMLSGCGGVGSAIAWGLCEAGIRRLALHDQTPATRQRLHDLLAEAFPAVQLSALPDTLYGLDLLVNGSPAGMAGFDELPLPQALLDTLDSTTHVADVVTAPVMTPLLTFAAARGCKVQTGPEMALAQMRLMGQFIGAIPQAQGAAA</sequence>
<dbReference type="Gene3D" id="3.40.50.10860">
    <property type="entry name" value="Leucine Dehydrogenase, chain A, domain 1"/>
    <property type="match status" value="1"/>
</dbReference>
<comment type="pathway">
    <text evidence="1">Metabolic intermediate biosynthesis; chorismate biosynthesis; chorismate from D-erythrose 4-phosphate and phosphoenolpyruvate: step 4/7.</text>
</comment>
<dbReference type="Proteomes" id="UP000000265">
    <property type="component" value="Chromosome"/>
</dbReference>
<feature type="domain" description="Shikimate dehydrogenase substrate binding N-terminal" evidence="6">
    <location>
        <begin position="15"/>
        <end position="98"/>
    </location>
</feature>
<dbReference type="KEGG" id="kpn:KPN_00387"/>
<dbReference type="Gene3D" id="3.40.50.720">
    <property type="entry name" value="NAD(P)-binding Rossmann-like Domain"/>
    <property type="match status" value="1"/>
</dbReference>
<evidence type="ECO:0000256" key="2">
    <source>
        <dbReference type="ARBA" id="ARBA00022605"/>
    </source>
</evidence>
<keyword evidence="3" id="KW-0521">NADP</keyword>
<dbReference type="GO" id="GO:0019632">
    <property type="term" value="P:shikimate metabolic process"/>
    <property type="evidence" value="ECO:0007669"/>
    <property type="project" value="TreeGrafter"/>
</dbReference>
<dbReference type="PANTHER" id="PTHR21089:SF1">
    <property type="entry name" value="BIFUNCTIONAL 3-DEHYDROQUINATE DEHYDRATASE_SHIKIMATE DEHYDROGENASE, CHLOROPLASTIC"/>
    <property type="match status" value="1"/>
</dbReference>
<gene>
    <name evidence="7" type="ORF">KPN_00387</name>
</gene>
<dbReference type="HOGENOM" id="CLU_044063_4_0_6"/>
<dbReference type="CDD" id="cd01065">
    <property type="entry name" value="NAD_bind_Shikimate_DH"/>
    <property type="match status" value="1"/>
</dbReference>
<evidence type="ECO:0000256" key="3">
    <source>
        <dbReference type="ARBA" id="ARBA00022857"/>
    </source>
</evidence>
<dbReference type="InterPro" id="IPR013708">
    <property type="entry name" value="Shikimate_DH-bd_N"/>
</dbReference>
<dbReference type="InterPro" id="IPR022893">
    <property type="entry name" value="Shikimate_DH_fam"/>
</dbReference>
<dbReference type="AlphaFoldDB" id="A6T5G8"/>
<evidence type="ECO:0000313" key="7">
    <source>
        <dbReference type="EMBL" id="ABR75839.1"/>
    </source>
</evidence>
<reference evidence="7 8" key="2">
    <citation type="submission" date="2006-09" db="EMBL/GenBank/DDBJ databases">
        <authorList>
            <consortium name="The Klebsiella pneumonia Genome Sequencing Project"/>
            <person name="McClelland M."/>
            <person name="Sanderson E.K."/>
            <person name="Spieth J."/>
            <person name="Clifton W.S."/>
            <person name="Latreille P."/>
            <person name="Sabo A."/>
            <person name="Pepin K."/>
            <person name="Bhonagiri V."/>
            <person name="Porwollik S."/>
            <person name="Ali J."/>
            <person name="Wilson R.K."/>
        </authorList>
    </citation>
    <scope>NUCLEOTIDE SEQUENCE [LARGE SCALE GENOMIC DNA]</scope>
    <source>
        <strain evidence="8">ATCC 700721 / MGH 78578</strain>
    </source>
</reference>
<dbReference type="Pfam" id="PF08501">
    <property type="entry name" value="Shikimate_dh_N"/>
    <property type="match status" value="1"/>
</dbReference>
<dbReference type="GO" id="GO:0004764">
    <property type="term" value="F:shikimate 3-dehydrogenase (NADP+) activity"/>
    <property type="evidence" value="ECO:0007669"/>
    <property type="project" value="InterPro"/>
</dbReference>
<keyword evidence="4" id="KW-0560">Oxidoreductase</keyword>
<dbReference type="PaxDb" id="272620-KPN_00387"/>
<dbReference type="EMBL" id="CP000647">
    <property type="protein sequence ID" value="ABR75839.1"/>
    <property type="molecule type" value="Genomic_DNA"/>
</dbReference>
<dbReference type="PANTHER" id="PTHR21089">
    <property type="entry name" value="SHIKIMATE DEHYDROGENASE"/>
    <property type="match status" value="1"/>
</dbReference>
<proteinExistence type="predicted"/>
<dbReference type="SUPFAM" id="SSF53223">
    <property type="entry name" value="Aminoacid dehydrogenase-like, N-terminal domain"/>
    <property type="match status" value="1"/>
</dbReference>
<organism evidence="7 8">
    <name type="scientific">Klebsiella pneumoniae subsp. pneumoniae (strain ATCC 700721 / MGH 78578)</name>
    <dbReference type="NCBI Taxonomy" id="272620"/>
    <lineage>
        <taxon>Bacteria</taxon>
        <taxon>Pseudomonadati</taxon>
        <taxon>Pseudomonadota</taxon>
        <taxon>Gammaproteobacteria</taxon>
        <taxon>Enterobacterales</taxon>
        <taxon>Enterobacteriaceae</taxon>
        <taxon>Klebsiella/Raoultella group</taxon>
        <taxon>Klebsiella</taxon>
        <taxon>Klebsiella pneumoniae complex</taxon>
    </lineage>
</organism>
<dbReference type="GO" id="GO:0050661">
    <property type="term" value="F:NADP binding"/>
    <property type="evidence" value="ECO:0007669"/>
    <property type="project" value="TreeGrafter"/>
</dbReference>
<dbReference type="STRING" id="272620.KPN_00387"/>
<dbReference type="InterPro" id="IPR036291">
    <property type="entry name" value="NAD(P)-bd_dom_sf"/>
</dbReference>